<evidence type="ECO:0000313" key="2">
    <source>
        <dbReference type="EMBL" id="UOR04507.1"/>
    </source>
</evidence>
<dbReference type="EMBL" id="CP095053">
    <property type="protein sequence ID" value="UOR04507.1"/>
    <property type="molecule type" value="Genomic_DNA"/>
</dbReference>
<keyword evidence="3" id="KW-1185">Reference proteome</keyword>
<sequence>MALFLLILVVAAVAQVFLPWWCIVPVAFLLAMLVGRTGGKAFLAGFFGVGLGWLILAIWLNGQNNSVLARRVAELLPLSGSIALLLLVTLVVGGLIGGLAALSGCWLRQATWPLKPQASPAPTAEAT</sequence>
<feature type="transmembrane region" description="Helical" evidence="1">
    <location>
        <begin position="41"/>
        <end position="62"/>
    </location>
</feature>
<dbReference type="RefSeq" id="WP_245092175.1">
    <property type="nucleotide sequence ID" value="NZ_CP095053.1"/>
</dbReference>
<proteinExistence type="predicted"/>
<keyword evidence="1" id="KW-1133">Transmembrane helix</keyword>
<feature type="transmembrane region" description="Helical" evidence="1">
    <location>
        <begin position="6"/>
        <end position="34"/>
    </location>
</feature>
<name>A0A8T9SRY7_9BACT</name>
<accession>A0A8T9SRY7</accession>
<protein>
    <submittedName>
        <fullName evidence="2">Uncharacterized protein</fullName>
    </submittedName>
</protein>
<organism evidence="2 3">
    <name type="scientific">Hymenobacter aerilatus</name>
    <dbReference type="NCBI Taxonomy" id="2932251"/>
    <lineage>
        <taxon>Bacteria</taxon>
        <taxon>Pseudomonadati</taxon>
        <taxon>Bacteroidota</taxon>
        <taxon>Cytophagia</taxon>
        <taxon>Cytophagales</taxon>
        <taxon>Hymenobacteraceae</taxon>
        <taxon>Hymenobacter</taxon>
    </lineage>
</organism>
<gene>
    <name evidence="2" type="ORF">MUN82_16360</name>
</gene>
<dbReference type="AlphaFoldDB" id="A0A8T9SRY7"/>
<keyword evidence="1" id="KW-0812">Transmembrane</keyword>
<feature type="transmembrane region" description="Helical" evidence="1">
    <location>
        <begin position="82"/>
        <end position="107"/>
    </location>
</feature>
<reference evidence="2 3" key="1">
    <citation type="submission" date="2022-04" db="EMBL/GenBank/DDBJ databases">
        <title>Hymenobacter sp. isolated from the air.</title>
        <authorList>
            <person name="Won M."/>
            <person name="Lee C.-M."/>
            <person name="Woen H.-Y."/>
            <person name="Kwon S.-W."/>
        </authorList>
    </citation>
    <scope>NUCLEOTIDE SEQUENCE [LARGE SCALE GENOMIC DNA]</scope>
    <source>
        <strain evidence="3">5413 J-13</strain>
    </source>
</reference>
<dbReference type="Proteomes" id="UP000829925">
    <property type="component" value="Chromosome"/>
</dbReference>
<evidence type="ECO:0000313" key="3">
    <source>
        <dbReference type="Proteomes" id="UP000829925"/>
    </source>
</evidence>
<keyword evidence="1" id="KW-0472">Membrane</keyword>
<evidence type="ECO:0000256" key="1">
    <source>
        <dbReference type="SAM" id="Phobius"/>
    </source>
</evidence>
<dbReference type="KEGG" id="haei:MUN82_16360"/>